<dbReference type="GO" id="GO:0015627">
    <property type="term" value="C:type II protein secretion system complex"/>
    <property type="evidence" value="ECO:0007669"/>
    <property type="project" value="InterPro"/>
</dbReference>
<proteinExistence type="predicted"/>
<feature type="transmembrane region" description="Helical" evidence="1">
    <location>
        <begin position="226"/>
        <end position="248"/>
    </location>
</feature>
<dbReference type="CDD" id="cd24017">
    <property type="entry name" value="ASKHA_T2SSL_N"/>
    <property type="match status" value="1"/>
</dbReference>
<gene>
    <name evidence="3" type="ORF">EHN07_05225</name>
</gene>
<dbReference type="InterPro" id="IPR024230">
    <property type="entry name" value="GspL_cyto_dom"/>
</dbReference>
<evidence type="ECO:0000313" key="3">
    <source>
        <dbReference type="EMBL" id="RPH29611.1"/>
    </source>
</evidence>
<dbReference type="NCBIfam" id="TIGR01709">
    <property type="entry name" value="typeII_sec_gspL"/>
    <property type="match status" value="1"/>
</dbReference>
<accession>A0A3N5DQY7</accession>
<evidence type="ECO:0000256" key="1">
    <source>
        <dbReference type="SAM" id="Phobius"/>
    </source>
</evidence>
<protein>
    <recommendedName>
        <fullName evidence="2">GspL cytoplasmic actin-ATPase-like domain-containing protein</fullName>
    </recommendedName>
</protein>
<feature type="domain" description="GspL cytoplasmic actin-ATPase-like" evidence="2">
    <location>
        <begin position="5"/>
        <end position="175"/>
    </location>
</feature>
<dbReference type="GO" id="GO:0015628">
    <property type="term" value="P:protein secretion by the type II secretion system"/>
    <property type="evidence" value="ECO:0007669"/>
    <property type="project" value="InterPro"/>
</dbReference>
<keyword evidence="4" id="KW-1185">Reference proteome</keyword>
<dbReference type="Gene3D" id="3.30.420.380">
    <property type="match status" value="1"/>
</dbReference>
<organism evidence="3 4">
    <name type="scientific">Buttiauxella warmboldiae</name>
    <dbReference type="NCBI Taxonomy" id="82993"/>
    <lineage>
        <taxon>Bacteria</taxon>
        <taxon>Pseudomonadati</taxon>
        <taxon>Pseudomonadota</taxon>
        <taxon>Gammaproteobacteria</taxon>
        <taxon>Enterobacterales</taxon>
        <taxon>Enterobacteriaceae</taxon>
        <taxon>Buttiauxella</taxon>
    </lineage>
</organism>
<evidence type="ECO:0000313" key="4">
    <source>
        <dbReference type="Proteomes" id="UP000268615"/>
    </source>
</evidence>
<keyword evidence="1" id="KW-1133">Transmembrane helix</keyword>
<reference evidence="3 4" key="1">
    <citation type="submission" date="2018-11" db="EMBL/GenBank/DDBJ databases">
        <title>Draft genome sequence of Buttiauxella warmboldiae CCUG 35512.</title>
        <authorList>
            <person name="Salva-Serra F."/>
            <person name="Marathe N."/>
            <person name="Moore E."/>
            <person name="Svensson L."/>
            <person name="Engstrom-Jakobsson H."/>
        </authorList>
    </citation>
    <scope>NUCLEOTIDE SEQUENCE [LARGE SCALE GENOMIC DNA]</scope>
    <source>
        <strain evidence="3 4">CCUG 35512</strain>
    </source>
</reference>
<keyword evidence="1" id="KW-0812">Transmembrane</keyword>
<dbReference type="InterPro" id="IPR007812">
    <property type="entry name" value="T2SS_protein-GspL"/>
</dbReference>
<dbReference type="Proteomes" id="UP000268615">
    <property type="component" value="Unassembled WGS sequence"/>
</dbReference>
<dbReference type="GO" id="GO:0009276">
    <property type="term" value="C:Gram-negative-bacterium-type cell wall"/>
    <property type="evidence" value="ECO:0007669"/>
    <property type="project" value="InterPro"/>
</dbReference>
<sequence length="367" mass="41952">MNEILLIRPSALAGESFYWLLQRGELLISQGFCDALPKSRPAQWFNVKQTGLLLPSADITFREVNVTSRKLPPLSWLVEESVPAQSGDMHWSLLNFTYPQATLAGCDKLLLLTWIERFQLFGFRIEFAVVDGLLLPWQTDELTLYAVEGNWWVRYKRYQALSIENHLLDPVLKRLPDAKLQYNEQFADDTAKMLAFLAPAVKESNINLLNDSGVQPESPWLKKVKYTTLGIISAAVLLLLLLPLFSAWRDHVARIKSDEKVLALWHTYILQPPVETDPASTFLQRTYADPLSFDTQIHLIDKLLSKSPILQLQGIEFQRQPWMLKLYLEPISESILLPIIESSRDLYDFSLSYGDSNNVILTAGRHP</sequence>
<comment type="caution">
    <text evidence="3">The sequence shown here is derived from an EMBL/GenBank/DDBJ whole genome shotgun (WGS) entry which is preliminary data.</text>
</comment>
<dbReference type="OrthoDB" id="7011844at2"/>
<dbReference type="Pfam" id="PF05134">
    <property type="entry name" value="T2SSL"/>
    <property type="match status" value="1"/>
</dbReference>
<dbReference type="InterPro" id="IPR043129">
    <property type="entry name" value="ATPase_NBD"/>
</dbReference>
<dbReference type="SUPFAM" id="SSF53067">
    <property type="entry name" value="Actin-like ATPase domain"/>
    <property type="match status" value="1"/>
</dbReference>
<name>A0A3N5DQY7_9ENTR</name>
<evidence type="ECO:0000259" key="2">
    <source>
        <dbReference type="Pfam" id="PF05134"/>
    </source>
</evidence>
<keyword evidence="1" id="KW-0472">Membrane</keyword>
<dbReference type="EMBL" id="RPOH01000017">
    <property type="protein sequence ID" value="RPH29611.1"/>
    <property type="molecule type" value="Genomic_DNA"/>
</dbReference>
<dbReference type="RefSeq" id="WP_124023133.1">
    <property type="nucleotide sequence ID" value="NZ_RPOH01000017.1"/>
</dbReference>
<dbReference type="AlphaFoldDB" id="A0A3N5DQY7"/>